<organism evidence="1 2">
    <name type="scientific">Algoriphagus aquaeductus</name>
    <dbReference type="NCBI Taxonomy" id="475299"/>
    <lineage>
        <taxon>Bacteria</taxon>
        <taxon>Pseudomonadati</taxon>
        <taxon>Bacteroidota</taxon>
        <taxon>Cytophagia</taxon>
        <taxon>Cytophagales</taxon>
        <taxon>Cyclobacteriaceae</taxon>
        <taxon>Algoriphagus</taxon>
    </lineage>
</organism>
<reference evidence="1 2" key="1">
    <citation type="submission" date="2018-06" db="EMBL/GenBank/DDBJ databases">
        <title>Genomic Encyclopedia of Archaeal and Bacterial Type Strains, Phase II (KMG-II): from individual species to whole genera.</title>
        <authorList>
            <person name="Goeker M."/>
        </authorList>
    </citation>
    <scope>NUCLEOTIDE SEQUENCE [LARGE SCALE GENOMIC DNA]</scope>
    <source>
        <strain evidence="1 2">T4</strain>
    </source>
</reference>
<comment type="caution">
    <text evidence="1">The sequence shown here is derived from an EMBL/GenBank/DDBJ whole genome shotgun (WGS) entry which is preliminary data.</text>
</comment>
<name>A0A326RPH9_9BACT</name>
<dbReference type="AlphaFoldDB" id="A0A326RPH9"/>
<gene>
    <name evidence="1" type="ORF">CLV31_11438</name>
</gene>
<dbReference type="EMBL" id="QKTX01000014">
    <property type="protein sequence ID" value="PZV79605.1"/>
    <property type="molecule type" value="Genomic_DNA"/>
</dbReference>
<dbReference type="RefSeq" id="WP_111394168.1">
    <property type="nucleotide sequence ID" value="NZ_QKTX01000014.1"/>
</dbReference>
<sequence>MNFRSIFLLFPVLVIFLFGCQTGEDPLSKGDFISFRSAGKAYLFQEIENTSWNKYFRGERQDQIGIAFQNQDQSFLAGINIIDSFIWREALPMEVSGPITHPMTPIGDFQLRDLKNQVPVTYGPEDDVNFVGTTTADQIQFTLEKYEGEILEGRFSGTLYTRTGRSMKIESGKFRVRIPAVVNE</sequence>
<evidence type="ECO:0000313" key="1">
    <source>
        <dbReference type="EMBL" id="PZV79605.1"/>
    </source>
</evidence>
<protein>
    <submittedName>
        <fullName evidence="1">Uncharacterized protein</fullName>
    </submittedName>
</protein>
<proteinExistence type="predicted"/>
<accession>A0A326RPH9</accession>
<dbReference type="PROSITE" id="PS51257">
    <property type="entry name" value="PROKAR_LIPOPROTEIN"/>
    <property type="match status" value="1"/>
</dbReference>
<evidence type="ECO:0000313" key="2">
    <source>
        <dbReference type="Proteomes" id="UP000248917"/>
    </source>
</evidence>
<keyword evidence="2" id="KW-1185">Reference proteome</keyword>
<dbReference type="Proteomes" id="UP000248917">
    <property type="component" value="Unassembled WGS sequence"/>
</dbReference>